<dbReference type="GO" id="GO:0004803">
    <property type="term" value="F:transposase activity"/>
    <property type="evidence" value="ECO:0007669"/>
    <property type="project" value="InterPro"/>
</dbReference>
<dbReference type="GeneID" id="55541424"/>
<dbReference type="GO" id="GO:0003677">
    <property type="term" value="F:DNA binding"/>
    <property type="evidence" value="ECO:0007669"/>
    <property type="project" value="InterPro"/>
</dbReference>
<dbReference type="EMBL" id="WKEW01000288">
    <property type="protein sequence ID" value="MCF5061306.1"/>
    <property type="molecule type" value="Genomic_DNA"/>
</dbReference>
<evidence type="ECO:0000313" key="4">
    <source>
        <dbReference type="Proteomes" id="UP000814172"/>
    </source>
</evidence>
<organism evidence="3 4">
    <name type="scientific">Pseudomonas proteolytica</name>
    <dbReference type="NCBI Taxonomy" id="219574"/>
    <lineage>
        <taxon>Bacteria</taxon>
        <taxon>Pseudomonadati</taxon>
        <taxon>Pseudomonadota</taxon>
        <taxon>Gammaproteobacteria</taxon>
        <taxon>Pseudomonadales</taxon>
        <taxon>Pseudomonadaceae</taxon>
        <taxon>Pseudomonas</taxon>
    </lineage>
</organism>
<reference evidence="3 4" key="1">
    <citation type="submission" date="2019-11" db="EMBL/GenBank/DDBJ databases">
        <title>Epiphytic Pseudomonas syringae from cherry orchards.</title>
        <authorList>
            <person name="Hulin M.T."/>
        </authorList>
    </citation>
    <scope>NUCLEOTIDE SEQUENCE [LARGE SCALE GENOMIC DNA]</scope>
    <source>
        <strain evidence="3 4">PA-6-9F</strain>
    </source>
</reference>
<proteinExistence type="predicted"/>
<gene>
    <name evidence="3" type="ORF">GIW75_30735</name>
</gene>
<sequence length="320" mass="35576">MTILTSPTVVGIDVAKAEIVAYREDLNATQAIANDRDALGRWLNTLPANSSIALEATSTYHLDTAELAHEIGHRVYVVDAYRLSHYRESIGQRAKTDPCDARLLARYLSSEQKRLRLWSPPPQAYKLLKSLLHRRAELINLRVSLTLSWSGEPLLKDELAQQLKSFKQAEQVIQKLLHKVSKEAGITENIKRCKAIEGVGDLTATGLATAFMRGQFANGDAFIAFLGMDLRPKDSGKKAGPRHLSKKGDSELRRLAHNAAMAASRSATWKPYYESYLARGLAKTQALVILARKLCRVAFALMKNQSEYQPNLRLQGLPAT</sequence>
<evidence type="ECO:0000259" key="2">
    <source>
        <dbReference type="Pfam" id="PF02371"/>
    </source>
</evidence>
<dbReference type="PANTHER" id="PTHR33055">
    <property type="entry name" value="TRANSPOSASE FOR INSERTION SEQUENCE ELEMENT IS1111A"/>
    <property type="match status" value="1"/>
</dbReference>
<keyword evidence="4" id="KW-1185">Reference proteome</keyword>
<dbReference type="InterPro" id="IPR047650">
    <property type="entry name" value="Transpos_IS110"/>
</dbReference>
<dbReference type="GO" id="GO:0006313">
    <property type="term" value="P:DNA transposition"/>
    <property type="evidence" value="ECO:0007669"/>
    <property type="project" value="InterPro"/>
</dbReference>
<protein>
    <submittedName>
        <fullName evidence="3">Transposase</fullName>
    </submittedName>
</protein>
<name>A0AAW5AMF7_9PSED</name>
<dbReference type="Pfam" id="PF01548">
    <property type="entry name" value="DEDD_Tnp_IS110"/>
    <property type="match status" value="1"/>
</dbReference>
<evidence type="ECO:0000313" key="3">
    <source>
        <dbReference type="EMBL" id="MCF5061306.1"/>
    </source>
</evidence>
<feature type="domain" description="Transposase IS116/IS110/IS902 C-terminal" evidence="2">
    <location>
        <begin position="194"/>
        <end position="273"/>
    </location>
</feature>
<dbReference type="InterPro" id="IPR003346">
    <property type="entry name" value="Transposase_20"/>
</dbReference>
<evidence type="ECO:0000259" key="1">
    <source>
        <dbReference type="Pfam" id="PF01548"/>
    </source>
</evidence>
<dbReference type="AlphaFoldDB" id="A0AAW5AMF7"/>
<dbReference type="InterPro" id="IPR002525">
    <property type="entry name" value="Transp_IS110-like_N"/>
</dbReference>
<dbReference type="Pfam" id="PF02371">
    <property type="entry name" value="Transposase_20"/>
    <property type="match status" value="1"/>
</dbReference>
<dbReference type="RefSeq" id="WP_092232475.1">
    <property type="nucleotide sequence ID" value="NZ_FNTR01000004.1"/>
</dbReference>
<feature type="domain" description="Transposase IS110-like N-terminal" evidence="1">
    <location>
        <begin position="10"/>
        <end position="145"/>
    </location>
</feature>
<accession>A0AAW5AMF7</accession>
<dbReference type="Proteomes" id="UP000814172">
    <property type="component" value="Unassembled WGS sequence"/>
</dbReference>
<comment type="caution">
    <text evidence="3">The sequence shown here is derived from an EMBL/GenBank/DDBJ whole genome shotgun (WGS) entry which is preliminary data.</text>
</comment>
<dbReference type="PANTHER" id="PTHR33055:SF3">
    <property type="entry name" value="PUTATIVE TRANSPOSASE FOR IS117-RELATED"/>
    <property type="match status" value="1"/>
</dbReference>